<proteinExistence type="predicted"/>
<dbReference type="AlphaFoldDB" id="A0A0M3I131"/>
<accession>A0A0M3I131</accession>
<evidence type="ECO:0000313" key="1">
    <source>
        <dbReference type="Proteomes" id="UP000036681"/>
    </source>
</evidence>
<dbReference type="Proteomes" id="UP000036681">
    <property type="component" value="Unplaced"/>
</dbReference>
<name>A0A0M3I131_ASCLU</name>
<dbReference type="WBParaSite" id="ALUE_0000992801-mRNA-1">
    <property type="protein sequence ID" value="ALUE_0000992801-mRNA-1"/>
    <property type="gene ID" value="ALUE_0000992801"/>
</dbReference>
<organism evidence="1 2">
    <name type="scientific">Ascaris lumbricoides</name>
    <name type="common">Giant roundworm</name>
    <dbReference type="NCBI Taxonomy" id="6252"/>
    <lineage>
        <taxon>Eukaryota</taxon>
        <taxon>Metazoa</taxon>
        <taxon>Ecdysozoa</taxon>
        <taxon>Nematoda</taxon>
        <taxon>Chromadorea</taxon>
        <taxon>Rhabditida</taxon>
        <taxon>Spirurina</taxon>
        <taxon>Ascaridomorpha</taxon>
        <taxon>Ascaridoidea</taxon>
        <taxon>Ascarididae</taxon>
        <taxon>Ascaris</taxon>
    </lineage>
</organism>
<evidence type="ECO:0000313" key="2">
    <source>
        <dbReference type="WBParaSite" id="ALUE_0000992801-mRNA-1"/>
    </source>
</evidence>
<keyword evidence="1" id="KW-1185">Reference proteome</keyword>
<protein>
    <submittedName>
        <fullName evidence="2">Uncharacterized protein</fullName>
    </submittedName>
</protein>
<reference evidence="2" key="1">
    <citation type="submission" date="2017-02" db="UniProtKB">
        <authorList>
            <consortium name="WormBaseParasite"/>
        </authorList>
    </citation>
    <scope>IDENTIFICATION</scope>
</reference>
<sequence>MCGKDVFRGQRTTKLAVAEPPILPVIAMISEQTRSGVDTVLTLAVNIRLSVASFVAEQDVSTCSMKWIYRRHTIIYCSSGSKLQPPCTRASFVPPCVRGEAGEYIKVRVYFWLLGSNEVLKVVISDPLFCIEQSLNY</sequence>